<name>A0A4Z2HB80_9TELE</name>
<evidence type="ECO:0000313" key="2">
    <source>
        <dbReference type="EMBL" id="TNN62881.1"/>
    </source>
</evidence>
<gene>
    <name evidence="2" type="ORF">EYF80_026956</name>
</gene>
<dbReference type="EMBL" id="SRLO01000285">
    <property type="protein sequence ID" value="TNN62881.1"/>
    <property type="molecule type" value="Genomic_DNA"/>
</dbReference>
<evidence type="ECO:0000313" key="3">
    <source>
        <dbReference type="Proteomes" id="UP000314294"/>
    </source>
</evidence>
<proteinExistence type="predicted"/>
<evidence type="ECO:0000256" key="1">
    <source>
        <dbReference type="SAM" id="MobiDB-lite"/>
    </source>
</evidence>
<organism evidence="2 3">
    <name type="scientific">Liparis tanakae</name>
    <name type="common">Tanaka's snailfish</name>
    <dbReference type="NCBI Taxonomy" id="230148"/>
    <lineage>
        <taxon>Eukaryota</taxon>
        <taxon>Metazoa</taxon>
        <taxon>Chordata</taxon>
        <taxon>Craniata</taxon>
        <taxon>Vertebrata</taxon>
        <taxon>Euteleostomi</taxon>
        <taxon>Actinopterygii</taxon>
        <taxon>Neopterygii</taxon>
        <taxon>Teleostei</taxon>
        <taxon>Neoteleostei</taxon>
        <taxon>Acanthomorphata</taxon>
        <taxon>Eupercaria</taxon>
        <taxon>Perciformes</taxon>
        <taxon>Cottioidei</taxon>
        <taxon>Cottales</taxon>
        <taxon>Liparidae</taxon>
        <taxon>Liparis</taxon>
    </lineage>
</organism>
<accession>A0A4Z2HB80</accession>
<dbReference type="Proteomes" id="UP000314294">
    <property type="component" value="Unassembled WGS sequence"/>
</dbReference>
<keyword evidence="3" id="KW-1185">Reference proteome</keyword>
<comment type="caution">
    <text evidence="2">The sequence shown here is derived from an EMBL/GenBank/DDBJ whole genome shotgun (WGS) entry which is preliminary data.</text>
</comment>
<protein>
    <submittedName>
        <fullName evidence="2">Uncharacterized protein</fullName>
    </submittedName>
</protein>
<feature type="compositionally biased region" description="Polar residues" evidence="1">
    <location>
        <begin position="87"/>
        <end position="99"/>
    </location>
</feature>
<feature type="region of interest" description="Disordered" evidence="1">
    <location>
        <begin position="87"/>
        <end position="118"/>
    </location>
</feature>
<dbReference type="AlphaFoldDB" id="A0A4Z2HB80"/>
<reference evidence="2 3" key="1">
    <citation type="submission" date="2019-03" db="EMBL/GenBank/DDBJ databases">
        <title>First draft genome of Liparis tanakae, snailfish: a comprehensive survey of snailfish specific genes.</title>
        <authorList>
            <person name="Kim W."/>
            <person name="Song I."/>
            <person name="Jeong J.-H."/>
            <person name="Kim D."/>
            <person name="Kim S."/>
            <person name="Ryu S."/>
            <person name="Song J.Y."/>
            <person name="Lee S.K."/>
        </authorList>
    </citation>
    <scope>NUCLEOTIDE SEQUENCE [LARGE SCALE GENOMIC DNA]</scope>
    <source>
        <tissue evidence="2">Muscle</tissue>
    </source>
</reference>
<sequence>MCCGTMTEDSNSQTQFTDNSIMTCPMQQHPSVKVKKDGVTADSSLPVRWRKKKQNTVLENLVTLRRPIRRPAGSVGAALRPVNFIRQDSLSLHGNGNSHTNERRRRLAAPRRSSIVAL</sequence>